<keyword evidence="5 10" id="KW-0547">Nucleotide-binding</keyword>
<evidence type="ECO:0000256" key="7">
    <source>
        <dbReference type="ARBA" id="ARBA00022840"/>
    </source>
</evidence>
<dbReference type="PANTHER" id="PTHR43895:SF32">
    <property type="entry name" value="SERINE_THREONINE-PROTEIN KINASE CHK1"/>
    <property type="match status" value="1"/>
</dbReference>
<evidence type="ECO:0000313" key="14">
    <source>
        <dbReference type="Proteomes" id="UP000689195"/>
    </source>
</evidence>
<evidence type="ECO:0000256" key="3">
    <source>
        <dbReference type="ARBA" id="ARBA00022527"/>
    </source>
</evidence>
<comment type="subunit">
    <text evidence="1">Monomer.</text>
</comment>
<dbReference type="InterPro" id="IPR000719">
    <property type="entry name" value="Prot_kinase_dom"/>
</dbReference>
<feature type="domain" description="Protein kinase" evidence="12">
    <location>
        <begin position="13"/>
        <end position="281"/>
    </location>
</feature>
<keyword evidence="14" id="KW-1185">Reference proteome</keyword>
<gene>
    <name evidence="13" type="ORF">PPENT_87.1.T0270079</name>
</gene>
<comment type="caution">
    <text evidence="13">The sequence shown here is derived from an EMBL/GenBank/DDBJ whole genome shotgun (WGS) entry which is preliminary data.</text>
</comment>
<proteinExistence type="inferred from homology"/>
<dbReference type="PROSITE" id="PS00107">
    <property type="entry name" value="PROTEIN_KINASE_ATP"/>
    <property type="match status" value="1"/>
</dbReference>
<evidence type="ECO:0000256" key="4">
    <source>
        <dbReference type="ARBA" id="ARBA00022679"/>
    </source>
</evidence>
<dbReference type="Proteomes" id="UP000689195">
    <property type="component" value="Unassembled WGS sequence"/>
</dbReference>
<comment type="catalytic activity">
    <reaction evidence="8">
        <text>L-threonyl-[protein] + ATP = O-phospho-L-threonyl-[protein] + ADP + H(+)</text>
        <dbReference type="Rhea" id="RHEA:46608"/>
        <dbReference type="Rhea" id="RHEA-COMP:11060"/>
        <dbReference type="Rhea" id="RHEA-COMP:11605"/>
        <dbReference type="ChEBI" id="CHEBI:15378"/>
        <dbReference type="ChEBI" id="CHEBI:30013"/>
        <dbReference type="ChEBI" id="CHEBI:30616"/>
        <dbReference type="ChEBI" id="CHEBI:61977"/>
        <dbReference type="ChEBI" id="CHEBI:456216"/>
        <dbReference type="EC" id="2.7.11.1"/>
    </reaction>
</comment>
<evidence type="ECO:0000256" key="8">
    <source>
        <dbReference type="ARBA" id="ARBA00047899"/>
    </source>
</evidence>
<evidence type="ECO:0000256" key="5">
    <source>
        <dbReference type="ARBA" id="ARBA00022741"/>
    </source>
</evidence>
<evidence type="ECO:0000313" key="13">
    <source>
        <dbReference type="EMBL" id="CAD8155414.1"/>
    </source>
</evidence>
<comment type="similarity">
    <text evidence="11">Belongs to the protein kinase superfamily.</text>
</comment>
<dbReference type="Pfam" id="PF00069">
    <property type="entry name" value="Pkinase"/>
    <property type="match status" value="1"/>
</dbReference>
<dbReference type="InterPro" id="IPR008271">
    <property type="entry name" value="Ser/Thr_kinase_AS"/>
</dbReference>
<dbReference type="PROSITE" id="PS50011">
    <property type="entry name" value="PROTEIN_KINASE_DOM"/>
    <property type="match status" value="1"/>
</dbReference>
<reference evidence="13" key="1">
    <citation type="submission" date="2021-01" db="EMBL/GenBank/DDBJ databases">
        <authorList>
            <consortium name="Genoscope - CEA"/>
            <person name="William W."/>
        </authorList>
    </citation>
    <scope>NUCLEOTIDE SEQUENCE</scope>
</reference>
<dbReference type="EMBL" id="CAJJDO010000027">
    <property type="protein sequence ID" value="CAD8155414.1"/>
    <property type="molecule type" value="Genomic_DNA"/>
</dbReference>
<keyword evidence="6" id="KW-0418">Kinase</keyword>
<dbReference type="GO" id="GO:0005524">
    <property type="term" value="F:ATP binding"/>
    <property type="evidence" value="ECO:0007669"/>
    <property type="project" value="UniProtKB-UniRule"/>
</dbReference>
<dbReference type="AlphaFoldDB" id="A0A8S1TU49"/>
<dbReference type="FunFam" id="1.10.510.10:FF:000571">
    <property type="entry name" value="Maternal embryonic leucine zipper kinase"/>
    <property type="match status" value="1"/>
</dbReference>
<evidence type="ECO:0000256" key="10">
    <source>
        <dbReference type="PROSITE-ProRule" id="PRU10141"/>
    </source>
</evidence>
<keyword evidence="4" id="KW-0808">Transferase</keyword>
<dbReference type="GO" id="GO:0004674">
    <property type="term" value="F:protein serine/threonine kinase activity"/>
    <property type="evidence" value="ECO:0007669"/>
    <property type="project" value="UniProtKB-KW"/>
</dbReference>
<sequence>MQTEEKHSKCGEYVIIEKLGQGYHAKVKLAEKDGKKVAIKLFKTQHNTAQNIKSLANEINILKQLNHPNLVNLIEFSDALPYKKKNGTIIPRVCIILELAQRGELFQYVASSGRFAPEITRYYFKQLLSAMIYMTNKGICHRDLKLENILLDENFNLKVADFGFAKVMEKPKQKTNLGTPGYTAPEITQNREYNGTQADIFSIGVIVFILHAGSPPFSTATETDPFFKLIIHNKRDEFWNCHIKNRSDIFPQDFKNLINGMLAPNPDERFTLDQCLQHPWTNGAVATPQQIKIEFKKRYARIQAESQASQMKLKAQKQNIIRKPIGKFRSIIIGETEQEDFTETIEKQQLNLENRFLNKGQVIGLPNEILLYLDPNFILCYLLKYCTKFNSEVKKIHNSKYKINFVTNEEIDETIEYSVEFLDCENELIKVNITKNSGDYFQFNQIYKRIKNVLQENYKEYFKEEIQQE</sequence>
<dbReference type="PANTHER" id="PTHR43895">
    <property type="entry name" value="CALCIUM/CALMODULIN-DEPENDENT PROTEIN KINASE KINASE-RELATED"/>
    <property type="match status" value="1"/>
</dbReference>
<keyword evidence="7 10" id="KW-0067">ATP-binding</keyword>
<evidence type="ECO:0000256" key="11">
    <source>
        <dbReference type="RuleBase" id="RU000304"/>
    </source>
</evidence>
<accession>A0A8S1TU49</accession>
<dbReference type="InterPro" id="IPR017441">
    <property type="entry name" value="Protein_kinase_ATP_BS"/>
</dbReference>
<evidence type="ECO:0000256" key="2">
    <source>
        <dbReference type="ARBA" id="ARBA00012513"/>
    </source>
</evidence>
<name>A0A8S1TU49_9CILI</name>
<evidence type="ECO:0000256" key="1">
    <source>
        <dbReference type="ARBA" id="ARBA00011245"/>
    </source>
</evidence>
<organism evidence="13 14">
    <name type="scientific">Paramecium pentaurelia</name>
    <dbReference type="NCBI Taxonomy" id="43138"/>
    <lineage>
        <taxon>Eukaryota</taxon>
        <taxon>Sar</taxon>
        <taxon>Alveolata</taxon>
        <taxon>Ciliophora</taxon>
        <taxon>Intramacronucleata</taxon>
        <taxon>Oligohymenophorea</taxon>
        <taxon>Peniculida</taxon>
        <taxon>Parameciidae</taxon>
        <taxon>Paramecium</taxon>
    </lineage>
</organism>
<evidence type="ECO:0000256" key="9">
    <source>
        <dbReference type="ARBA" id="ARBA00048679"/>
    </source>
</evidence>
<evidence type="ECO:0000259" key="12">
    <source>
        <dbReference type="PROSITE" id="PS50011"/>
    </source>
</evidence>
<dbReference type="PROSITE" id="PS00108">
    <property type="entry name" value="PROTEIN_KINASE_ST"/>
    <property type="match status" value="1"/>
</dbReference>
<dbReference type="OrthoDB" id="307646at2759"/>
<evidence type="ECO:0000256" key="6">
    <source>
        <dbReference type="ARBA" id="ARBA00022777"/>
    </source>
</evidence>
<keyword evidence="3 11" id="KW-0723">Serine/threonine-protein kinase</keyword>
<comment type="catalytic activity">
    <reaction evidence="9">
        <text>L-seryl-[protein] + ATP = O-phospho-L-seryl-[protein] + ADP + H(+)</text>
        <dbReference type="Rhea" id="RHEA:17989"/>
        <dbReference type="Rhea" id="RHEA-COMP:9863"/>
        <dbReference type="Rhea" id="RHEA-COMP:11604"/>
        <dbReference type="ChEBI" id="CHEBI:15378"/>
        <dbReference type="ChEBI" id="CHEBI:29999"/>
        <dbReference type="ChEBI" id="CHEBI:30616"/>
        <dbReference type="ChEBI" id="CHEBI:83421"/>
        <dbReference type="ChEBI" id="CHEBI:456216"/>
        <dbReference type="EC" id="2.7.11.1"/>
    </reaction>
</comment>
<protein>
    <recommendedName>
        <fullName evidence="2">non-specific serine/threonine protein kinase</fullName>
        <ecNumber evidence="2">2.7.11.1</ecNumber>
    </recommendedName>
</protein>
<dbReference type="SMART" id="SM00220">
    <property type="entry name" value="S_TKc"/>
    <property type="match status" value="1"/>
</dbReference>
<feature type="binding site" evidence="10">
    <location>
        <position position="40"/>
    </location>
    <ligand>
        <name>ATP</name>
        <dbReference type="ChEBI" id="CHEBI:30616"/>
    </ligand>
</feature>
<dbReference type="GO" id="GO:0007165">
    <property type="term" value="P:signal transduction"/>
    <property type="evidence" value="ECO:0007669"/>
    <property type="project" value="TreeGrafter"/>
</dbReference>
<dbReference type="EC" id="2.7.11.1" evidence="2"/>